<sequence length="471" mass="53189">MRYRGAQICLRTRGACCLSRLFLPGRISLIRTYSAHHQPGSPPPTPPQTPPINPTPPDGKGNAEVVKERALAALQHAGELGHQWGQRSAQAASSSLNYWWERYEEFVGINEVRVAQTRVNEAESAFMVSRGMVREAHGSLEVLQVRLKEVRDRLDRVSREEAHYLELATQEHRLLQEERRLRTAYENAEGSEREKFALFSAGVRASHEKERTRAERTKNWSIIGSVLGALIGVMGSTYINRVRLQELKNLLLEAQKGPESLQEALQVQAGNHRLQQDEFRSLIDSLRLTLSDAFSPRDVVLLQDSKHTTSDPPSVPLSALKELHISSKRTETLLEKLLPQLGSMEEGMGRMEGRMMVVKKLLEDKHTETHTKPHTEPQAEPQAEPHTEPQAETHTEPQAETHTEPQPLLETTKETERKDRWESEVLVRRLEETQRTLGERIRTNNVYNAVFTFSATAITVAAVYLLLGGSA</sequence>
<feature type="coiled-coil region" evidence="1">
    <location>
        <begin position="140"/>
        <end position="194"/>
    </location>
</feature>
<keyword evidence="5" id="KW-1185">Reference proteome</keyword>
<dbReference type="EMBL" id="JAULUE010002047">
    <property type="protein sequence ID" value="KAK5913189.1"/>
    <property type="molecule type" value="Genomic_DNA"/>
</dbReference>
<keyword evidence="3" id="KW-0812">Transmembrane</keyword>
<evidence type="ECO:0000256" key="2">
    <source>
        <dbReference type="SAM" id="MobiDB-lite"/>
    </source>
</evidence>
<feature type="region of interest" description="Disordered" evidence="2">
    <location>
        <begin position="367"/>
        <end position="419"/>
    </location>
</feature>
<evidence type="ECO:0008006" key="6">
    <source>
        <dbReference type="Google" id="ProtNLM"/>
    </source>
</evidence>
<evidence type="ECO:0000256" key="3">
    <source>
        <dbReference type="SAM" id="Phobius"/>
    </source>
</evidence>
<proteinExistence type="predicted"/>
<evidence type="ECO:0000313" key="4">
    <source>
        <dbReference type="EMBL" id="KAK5913189.1"/>
    </source>
</evidence>
<feature type="transmembrane region" description="Helical" evidence="3">
    <location>
        <begin position="220"/>
        <end position="239"/>
    </location>
</feature>
<evidence type="ECO:0000313" key="5">
    <source>
        <dbReference type="Proteomes" id="UP001335648"/>
    </source>
</evidence>
<name>A0AAN8HEH7_9TELE</name>
<dbReference type="InterPro" id="IPR037660">
    <property type="entry name" value="CCDC51"/>
</dbReference>
<evidence type="ECO:0000256" key="1">
    <source>
        <dbReference type="SAM" id="Coils"/>
    </source>
</evidence>
<keyword evidence="3" id="KW-1133">Transmembrane helix</keyword>
<feature type="transmembrane region" description="Helical" evidence="3">
    <location>
        <begin position="445"/>
        <end position="467"/>
    </location>
</feature>
<reference evidence="4 5" key="1">
    <citation type="journal article" date="2023" name="Mol. Biol. Evol.">
        <title>Genomics of Secondarily Temperate Adaptation in the Only Non-Antarctic Icefish.</title>
        <authorList>
            <person name="Rivera-Colon A.G."/>
            <person name="Rayamajhi N."/>
            <person name="Minhas B.F."/>
            <person name="Madrigal G."/>
            <person name="Bilyk K.T."/>
            <person name="Yoon V."/>
            <person name="Hune M."/>
            <person name="Gregory S."/>
            <person name="Cheng C.H.C."/>
            <person name="Catchen J.M."/>
        </authorList>
    </citation>
    <scope>NUCLEOTIDE SEQUENCE [LARGE SCALE GENOMIC DNA]</scope>
    <source>
        <strain evidence="4">JC2023a</strain>
    </source>
</reference>
<keyword evidence="3" id="KW-0472">Membrane</keyword>
<gene>
    <name evidence="4" type="ORF">CesoFtcFv8_002994</name>
</gene>
<organism evidence="4 5">
    <name type="scientific">Champsocephalus esox</name>
    <name type="common">pike icefish</name>
    <dbReference type="NCBI Taxonomy" id="159716"/>
    <lineage>
        <taxon>Eukaryota</taxon>
        <taxon>Metazoa</taxon>
        <taxon>Chordata</taxon>
        <taxon>Craniata</taxon>
        <taxon>Vertebrata</taxon>
        <taxon>Euteleostomi</taxon>
        <taxon>Actinopterygii</taxon>
        <taxon>Neopterygii</taxon>
        <taxon>Teleostei</taxon>
        <taxon>Neoteleostei</taxon>
        <taxon>Acanthomorphata</taxon>
        <taxon>Eupercaria</taxon>
        <taxon>Perciformes</taxon>
        <taxon>Notothenioidei</taxon>
        <taxon>Channichthyidae</taxon>
        <taxon>Champsocephalus</taxon>
    </lineage>
</organism>
<dbReference type="Proteomes" id="UP001335648">
    <property type="component" value="Unassembled WGS sequence"/>
</dbReference>
<feature type="compositionally biased region" description="Pro residues" evidence="2">
    <location>
        <begin position="40"/>
        <end position="57"/>
    </location>
</feature>
<dbReference type="PANTHER" id="PTHR28624:SF1">
    <property type="entry name" value="MITOCHONDRIAL POTASSIUM CHANNEL"/>
    <property type="match status" value="1"/>
</dbReference>
<protein>
    <recommendedName>
        <fullName evidence="6">Coiled-coil domain-containing protein 51</fullName>
    </recommendedName>
</protein>
<feature type="region of interest" description="Disordered" evidence="2">
    <location>
        <begin position="34"/>
        <end position="62"/>
    </location>
</feature>
<dbReference type="AlphaFoldDB" id="A0AAN8HEH7"/>
<accession>A0AAN8HEH7</accession>
<comment type="caution">
    <text evidence="4">The sequence shown here is derived from an EMBL/GenBank/DDBJ whole genome shotgun (WGS) entry which is preliminary data.</text>
</comment>
<dbReference type="PANTHER" id="PTHR28624">
    <property type="entry name" value="COILED-COIL DOMAIN-CONTAINING PROTEIN 51"/>
    <property type="match status" value="1"/>
</dbReference>
<keyword evidence="1" id="KW-0175">Coiled coil</keyword>
<feature type="compositionally biased region" description="Basic and acidic residues" evidence="2">
    <location>
        <begin position="367"/>
        <end position="403"/>
    </location>
</feature>